<reference evidence="3" key="1">
    <citation type="submission" date="2022-11" db="UniProtKB">
        <authorList>
            <consortium name="WormBaseParasite"/>
        </authorList>
    </citation>
    <scope>IDENTIFICATION</scope>
</reference>
<proteinExistence type="predicted"/>
<evidence type="ECO:0000313" key="2">
    <source>
        <dbReference type="Proteomes" id="UP000887565"/>
    </source>
</evidence>
<evidence type="ECO:0000256" key="1">
    <source>
        <dbReference type="SAM" id="MobiDB-lite"/>
    </source>
</evidence>
<organism evidence="2 3">
    <name type="scientific">Romanomermis culicivorax</name>
    <name type="common">Nematode worm</name>
    <dbReference type="NCBI Taxonomy" id="13658"/>
    <lineage>
        <taxon>Eukaryota</taxon>
        <taxon>Metazoa</taxon>
        <taxon>Ecdysozoa</taxon>
        <taxon>Nematoda</taxon>
        <taxon>Enoplea</taxon>
        <taxon>Dorylaimia</taxon>
        <taxon>Mermithida</taxon>
        <taxon>Mermithoidea</taxon>
        <taxon>Mermithidae</taxon>
        <taxon>Romanomermis</taxon>
    </lineage>
</organism>
<dbReference type="WBParaSite" id="nRc.2.0.1.t34100-RA">
    <property type="protein sequence ID" value="nRc.2.0.1.t34100-RA"/>
    <property type="gene ID" value="nRc.2.0.1.g34100"/>
</dbReference>
<sequence length="122" mass="13689">MIKPEETLPMDVDGCEIPGTTGQTISEDPESPPDSIEYPEEFHDLFSFDFRFKISLLRNIPSLGCSKLNSLEAGAPIEPGEAFSDQSVALKPNPMNKNRHEATGNFDLMHFFMFSDFSKFPK</sequence>
<dbReference type="Proteomes" id="UP000887565">
    <property type="component" value="Unplaced"/>
</dbReference>
<evidence type="ECO:0000313" key="3">
    <source>
        <dbReference type="WBParaSite" id="nRc.2.0.1.t34100-RA"/>
    </source>
</evidence>
<keyword evidence="2" id="KW-1185">Reference proteome</keyword>
<feature type="region of interest" description="Disordered" evidence="1">
    <location>
        <begin position="1"/>
        <end position="36"/>
    </location>
</feature>
<accession>A0A915K5T9</accession>
<dbReference type="AlphaFoldDB" id="A0A915K5T9"/>
<name>A0A915K5T9_ROMCU</name>
<protein>
    <submittedName>
        <fullName evidence="3">Uncharacterized protein</fullName>
    </submittedName>
</protein>